<gene>
    <name evidence="1" type="ORF">E3U43_016898</name>
</gene>
<organism evidence="1 2">
    <name type="scientific">Larimichthys crocea</name>
    <name type="common">Large yellow croaker</name>
    <name type="synonym">Pseudosciaena crocea</name>
    <dbReference type="NCBI Taxonomy" id="215358"/>
    <lineage>
        <taxon>Eukaryota</taxon>
        <taxon>Metazoa</taxon>
        <taxon>Chordata</taxon>
        <taxon>Craniata</taxon>
        <taxon>Vertebrata</taxon>
        <taxon>Euteleostomi</taxon>
        <taxon>Actinopterygii</taxon>
        <taxon>Neopterygii</taxon>
        <taxon>Teleostei</taxon>
        <taxon>Neoteleostei</taxon>
        <taxon>Acanthomorphata</taxon>
        <taxon>Eupercaria</taxon>
        <taxon>Sciaenidae</taxon>
        <taxon>Larimichthys</taxon>
    </lineage>
</organism>
<evidence type="ECO:0000313" key="1">
    <source>
        <dbReference type="EMBL" id="TMS11940.1"/>
    </source>
</evidence>
<comment type="caution">
    <text evidence="1">The sequence shown here is derived from an EMBL/GenBank/DDBJ whole genome shotgun (WGS) entry which is preliminary data.</text>
</comment>
<evidence type="ECO:0000313" key="2">
    <source>
        <dbReference type="Proteomes" id="UP000793456"/>
    </source>
</evidence>
<accession>A0ACD3QXR2</accession>
<keyword evidence="2" id="KW-1185">Reference proteome</keyword>
<protein>
    <submittedName>
        <fullName evidence="1">Uncharacterized protein</fullName>
    </submittedName>
</protein>
<dbReference type="EMBL" id="CM011685">
    <property type="protein sequence ID" value="TMS11940.1"/>
    <property type="molecule type" value="Genomic_DNA"/>
</dbReference>
<proteinExistence type="predicted"/>
<dbReference type="Proteomes" id="UP000793456">
    <property type="component" value="Chromosome XII"/>
</dbReference>
<reference evidence="1" key="1">
    <citation type="submission" date="2018-11" db="EMBL/GenBank/DDBJ databases">
        <title>The sequence and de novo assembly of Larimichthys crocea genome using PacBio and Hi-C technologies.</title>
        <authorList>
            <person name="Xu P."/>
            <person name="Chen B."/>
            <person name="Zhou Z."/>
            <person name="Ke Q."/>
            <person name="Wu Y."/>
            <person name="Bai H."/>
            <person name="Pu F."/>
        </authorList>
    </citation>
    <scope>NUCLEOTIDE SEQUENCE</scope>
    <source>
        <tissue evidence="1">Muscle</tissue>
    </source>
</reference>
<name>A0ACD3QXR2_LARCR</name>
<sequence length="106" mass="12002">MLYGEFIPCVSPMPSEKNSLHLTGITLWADFDSLCDSRRSEATLNLRGFTYLAQNARLRVVYKHRLFCRLCRKQDTAVSCGYKGNAQSTTEASSLLDRYSLTEAKL</sequence>